<evidence type="ECO:0000313" key="1">
    <source>
        <dbReference type="EMBL" id="RZD14326.1"/>
    </source>
</evidence>
<evidence type="ECO:0000313" key="2">
    <source>
        <dbReference type="Proteomes" id="UP000320813"/>
    </source>
</evidence>
<accession>A0A519BAS9</accession>
<organism evidence="1 2">
    <name type="scientific">Candidatus Acidulodesulfobacterium ferriphilum</name>
    <dbReference type="NCBI Taxonomy" id="2597223"/>
    <lineage>
        <taxon>Bacteria</taxon>
        <taxon>Deltaproteobacteria</taxon>
        <taxon>Candidatus Acidulodesulfobacterales</taxon>
        <taxon>Candidatus Acidulodesulfobacterium</taxon>
    </lineage>
</organism>
<gene>
    <name evidence="1" type="ORF">EVJ47_06570</name>
</gene>
<sequence length="103" mass="11983">MNNANITPDFDIIELLKSKKLSLDELGLYVMLWAISDKSLILHNITELAKLGNCGTDKVSGLIKKLIEKKLLIERRINQRIYFFKVIRPDENYETAKMEFLKL</sequence>
<name>A0A519BAS9_9DELT</name>
<reference evidence="1 2" key="1">
    <citation type="submission" date="2019-01" db="EMBL/GenBank/DDBJ databases">
        <title>Insights into ecological role of a new deltaproteobacterial order Candidatus Sinidesulfobacterales (Sva0485) by metagenomics and metatranscriptomics.</title>
        <authorList>
            <person name="Tan S."/>
            <person name="Liu J."/>
            <person name="Fang Y."/>
            <person name="Hedlund B.P."/>
            <person name="Lian Z.H."/>
            <person name="Huang L.Y."/>
            <person name="Li J.T."/>
            <person name="Huang L.N."/>
            <person name="Li W.J."/>
            <person name="Jiang H.C."/>
            <person name="Dong H.L."/>
            <person name="Shu W.S."/>
        </authorList>
    </citation>
    <scope>NUCLEOTIDE SEQUENCE [LARGE SCALE GENOMIC DNA]</scope>
    <source>
        <strain evidence="1">AP3</strain>
    </source>
</reference>
<evidence type="ECO:0008006" key="3">
    <source>
        <dbReference type="Google" id="ProtNLM"/>
    </source>
</evidence>
<comment type="caution">
    <text evidence="1">The sequence shown here is derived from an EMBL/GenBank/DDBJ whole genome shotgun (WGS) entry which is preliminary data.</text>
</comment>
<dbReference type="Proteomes" id="UP000320813">
    <property type="component" value="Unassembled WGS sequence"/>
</dbReference>
<dbReference type="Gene3D" id="1.10.10.10">
    <property type="entry name" value="Winged helix-like DNA-binding domain superfamily/Winged helix DNA-binding domain"/>
    <property type="match status" value="1"/>
</dbReference>
<dbReference type="AlphaFoldDB" id="A0A519BAS9"/>
<dbReference type="EMBL" id="SGBD01000003">
    <property type="protein sequence ID" value="RZD14326.1"/>
    <property type="molecule type" value="Genomic_DNA"/>
</dbReference>
<proteinExistence type="predicted"/>
<dbReference type="InterPro" id="IPR036388">
    <property type="entry name" value="WH-like_DNA-bd_sf"/>
</dbReference>
<protein>
    <recommendedName>
        <fullName evidence="3">MarR family transcriptional regulator</fullName>
    </recommendedName>
</protein>